<evidence type="ECO:0000259" key="3">
    <source>
        <dbReference type="Pfam" id="PF24320"/>
    </source>
</evidence>
<dbReference type="EMBL" id="LGTZ01000119">
    <property type="protein sequence ID" value="OJD27269.1"/>
    <property type="molecule type" value="Genomic_DNA"/>
</dbReference>
<dbReference type="STRING" id="1658174.A0A1J9RI10"/>
<feature type="compositionally biased region" description="Pro residues" evidence="1">
    <location>
        <begin position="516"/>
        <end position="527"/>
    </location>
</feature>
<evidence type="ECO:0000313" key="4">
    <source>
        <dbReference type="EMBL" id="OJD27269.1"/>
    </source>
</evidence>
<dbReference type="InterPro" id="IPR055915">
    <property type="entry name" value="DUF7492"/>
</dbReference>
<feature type="compositionally biased region" description="Pro residues" evidence="1">
    <location>
        <begin position="647"/>
        <end position="673"/>
    </location>
</feature>
<dbReference type="AlphaFoldDB" id="A0A1J9RI10"/>
<feature type="compositionally biased region" description="Low complexity" evidence="1">
    <location>
        <begin position="554"/>
        <end position="568"/>
    </location>
</feature>
<evidence type="ECO:0000256" key="2">
    <source>
        <dbReference type="SAM" id="SignalP"/>
    </source>
</evidence>
<feature type="compositionally biased region" description="Polar residues" evidence="1">
    <location>
        <begin position="435"/>
        <end position="445"/>
    </location>
</feature>
<dbReference type="Proteomes" id="UP000242791">
    <property type="component" value="Unassembled WGS sequence"/>
</dbReference>
<dbReference type="OrthoDB" id="64281at2759"/>
<evidence type="ECO:0000313" key="5">
    <source>
        <dbReference type="Proteomes" id="UP000242791"/>
    </source>
</evidence>
<keyword evidence="2" id="KW-0732">Signal</keyword>
<feature type="compositionally biased region" description="Polar residues" evidence="1">
    <location>
        <begin position="616"/>
        <end position="644"/>
    </location>
</feature>
<reference evidence="4 5" key="1">
    <citation type="submission" date="2015-08" db="EMBL/GenBank/DDBJ databases">
        <title>Emmonsia species relationships and genome sequence.</title>
        <authorList>
            <person name="Cuomo C.A."/>
            <person name="Schwartz I.S."/>
            <person name="Kenyon C."/>
            <person name="De Hoog G.S."/>
            <person name="Govender N.P."/>
            <person name="Botha A."/>
            <person name="Moreno L."/>
            <person name="De Vries M."/>
            <person name="Munoz J.F."/>
            <person name="Stielow J.B."/>
        </authorList>
    </citation>
    <scope>NUCLEOTIDE SEQUENCE [LARGE SCALE GENOMIC DNA]</scope>
    <source>
        <strain evidence="4 5">EI222</strain>
    </source>
</reference>
<proteinExistence type="predicted"/>
<gene>
    <name evidence="4" type="ORF">ACJ73_01338</name>
</gene>
<feature type="region of interest" description="Disordered" evidence="1">
    <location>
        <begin position="68"/>
        <end position="115"/>
    </location>
</feature>
<feature type="region of interest" description="Disordered" evidence="1">
    <location>
        <begin position="303"/>
        <end position="382"/>
    </location>
</feature>
<evidence type="ECO:0000256" key="1">
    <source>
        <dbReference type="SAM" id="MobiDB-lite"/>
    </source>
</evidence>
<feature type="signal peptide" evidence="2">
    <location>
        <begin position="1"/>
        <end position="23"/>
    </location>
</feature>
<feature type="compositionally biased region" description="Pro residues" evidence="1">
    <location>
        <begin position="340"/>
        <end position="350"/>
    </location>
</feature>
<name>A0A1J9RI10_9EURO</name>
<feature type="compositionally biased region" description="Polar residues" evidence="1">
    <location>
        <begin position="680"/>
        <end position="695"/>
    </location>
</feature>
<accession>A0A1J9RI10</accession>
<feature type="chain" id="PRO_5013221783" description="DUF7492 domain-containing protein" evidence="2">
    <location>
        <begin position="24"/>
        <end position="795"/>
    </location>
</feature>
<feature type="compositionally biased region" description="Low complexity" evidence="1">
    <location>
        <begin position="402"/>
        <end position="418"/>
    </location>
</feature>
<feature type="domain" description="DUF7492" evidence="3">
    <location>
        <begin position="22"/>
        <end position="295"/>
    </location>
</feature>
<comment type="caution">
    <text evidence="4">The sequence shown here is derived from an EMBL/GenBank/DDBJ whole genome shotgun (WGS) entry which is preliminary data.</text>
</comment>
<sequence length="795" mass="83800">MCKLRPSLGLMANILYLFPIVAGHSWVDELTVIAKNGTFIGDPGYPRGYVSRETPGFSDLMMQYLLPLPPGSRPGPPPPGPPKVLPTDNMCRDTQMKQVQSDGKPRLKAPPGSPIALRYQENGHVTLPSNTPGKPDNRGTVYVYGTTDPKPDDKFASIHKVWNKEGTGGDRRGMLLSVQDYDDGRCYQINDQSISKERQKEFPHKAAAPQGQNLWCQHDLALPTNVPEGKPYTLYWVWDWPTIPDAKKGIVALEEIYTTCMDIDITPASKLKVAVQGEPSTLKFAKGQDWGSAAVPSQFENLKAPKIPDDLGSDSPPPSSPVSTEASQQPVPTGGKQEPSPSPTPSPTPTPSLTSEPETRPDPAGNSCGIPPVPVTAPQIPDTPLISTPPAIIPLFPYTPVSGISQLPSSIPSPESSSMDNNGGNIITIFPGTVSFPTESISATPSPTPTKPLEQAPENPSSGANSVTPSILPTSERDTPPSPSRAPLLLTILDSAPATSVAATDPPEVSNDVMTPSPPSTPGPTPTPSEDDENEIVPVALDPEGNLYTPSRSTAKTTIAVPTTLTTIRCAEASAQPPKPTGLSPDPNPPAIIPIQPNRPSNNNSNSTVTNSQSNAQPTVAESPTSSQPELLISTITVTATKTVYPTAPPDDTPAPAPTPTPSPSPSPSPSPTAEPQVQEKAQTEASMKPQSSGFVVSIRPSPSPSLSETPPASELPQPQETPLLDCESEGDDDGDGGADSIPTSTPSPSSPPSPPAESPTPFPSPPAGANRRAFRTLSSRFRRNMAEIRVRGQI</sequence>
<feature type="compositionally biased region" description="Acidic residues" evidence="1">
    <location>
        <begin position="727"/>
        <end position="737"/>
    </location>
</feature>
<protein>
    <recommendedName>
        <fullName evidence="3">DUF7492 domain-containing protein</fullName>
    </recommendedName>
</protein>
<feature type="compositionally biased region" description="Pro residues" evidence="1">
    <location>
        <begin position="68"/>
        <end position="84"/>
    </location>
</feature>
<feature type="compositionally biased region" description="Pro residues" evidence="1">
    <location>
        <begin position="749"/>
        <end position="767"/>
    </location>
</feature>
<organism evidence="4 5">
    <name type="scientific">Blastomyces percursus</name>
    <dbReference type="NCBI Taxonomy" id="1658174"/>
    <lineage>
        <taxon>Eukaryota</taxon>
        <taxon>Fungi</taxon>
        <taxon>Dikarya</taxon>
        <taxon>Ascomycota</taxon>
        <taxon>Pezizomycotina</taxon>
        <taxon>Eurotiomycetes</taxon>
        <taxon>Eurotiomycetidae</taxon>
        <taxon>Onygenales</taxon>
        <taxon>Ajellomycetaceae</taxon>
        <taxon>Blastomyces</taxon>
    </lineage>
</organism>
<keyword evidence="5" id="KW-1185">Reference proteome</keyword>
<dbReference type="VEuPathDB" id="FungiDB:ACJ73_01338"/>
<feature type="compositionally biased region" description="Low complexity" evidence="1">
    <location>
        <begin position="705"/>
        <end position="717"/>
    </location>
</feature>
<feature type="compositionally biased region" description="Low complexity" evidence="1">
    <location>
        <begin position="593"/>
        <end position="615"/>
    </location>
</feature>
<dbReference type="Pfam" id="PF24320">
    <property type="entry name" value="DUF7492"/>
    <property type="match status" value="1"/>
</dbReference>
<feature type="compositionally biased region" description="Polar residues" evidence="1">
    <location>
        <begin position="458"/>
        <end position="473"/>
    </location>
</feature>
<feature type="region of interest" description="Disordered" evidence="1">
    <location>
        <begin position="402"/>
        <end position="783"/>
    </location>
</feature>